<gene>
    <name evidence="8" type="ORF">SAMN04487968_10666</name>
</gene>
<dbReference type="InterPro" id="IPR013324">
    <property type="entry name" value="RNA_pol_sigma_r3/r4-like"/>
</dbReference>
<dbReference type="SUPFAM" id="SSF88659">
    <property type="entry name" value="Sigma3 and sigma4 domains of RNA polymerase sigma factors"/>
    <property type="match status" value="1"/>
</dbReference>
<dbReference type="PANTHER" id="PTHR43133:SF50">
    <property type="entry name" value="ECF RNA POLYMERASE SIGMA FACTOR SIGM"/>
    <property type="match status" value="1"/>
</dbReference>
<dbReference type="InterPro" id="IPR007627">
    <property type="entry name" value="RNA_pol_sigma70_r2"/>
</dbReference>
<dbReference type="Gene3D" id="1.10.10.10">
    <property type="entry name" value="Winged helix-like DNA-binding domain superfamily/Winged helix DNA-binding domain"/>
    <property type="match status" value="1"/>
</dbReference>
<evidence type="ECO:0000256" key="2">
    <source>
        <dbReference type="ARBA" id="ARBA00023015"/>
    </source>
</evidence>
<dbReference type="GO" id="GO:0003677">
    <property type="term" value="F:DNA binding"/>
    <property type="evidence" value="ECO:0007669"/>
    <property type="project" value="UniProtKB-KW"/>
</dbReference>
<reference evidence="8 9" key="1">
    <citation type="submission" date="2016-10" db="EMBL/GenBank/DDBJ databases">
        <authorList>
            <person name="de Groot N.N."/>
        </authorList>
    </citation>
    <scope>NUCLEOTIDE SEQUENCE [LARGE SCALE GENOMIC DNA]</scope>
    <source>
        <strain evidence="8 9">CGMCC 1.7056</strain>
    </source>
</reference>
<dbReference type="GO" id="GO:0006352">
    <property type="term" value="P:DNA-templated transcription initiation"/>
    <property type="evidence" value="ECO:0007669"/>
    <property type="project" value="InterPro"/>
</dbReference>
<sequence length="170" mass="19027">MIRRPGDAQFTAFVQDAWRPLYRSAYLLLGEHGAAEDLAQAALTKTYAAWGRVREPDAAYGYARTVLLNEARSLFRRTSWRRELPSDDLPEQTHEPDPSDRPAVLDALRLLPPRQRAVIVLRFYEDLDVERTADTLGCSPGTVKSQTSAALSKLRRLLGDAVLPEGALHD</sequence>
<dbReference type="InterPro" id="IPR039425">
    <property type="entry name" value="RNA_pol_sigma-70-like"/>
</dbReference>
<dbReference type="InterPro" id="IPR014325">
    <property type="entry name" value="RNA_pol_sigma-E_actinobac"/>
</dbReference>
<keyword evidence="2" id="KW-0805">Transcription regulation</keyword>
<evidence type="ECO:0000259" key="6">
    <source>
        <dbReference type="Pfam" id="PF04542"/>
    </source>
</evidence>
<accession>A0A1I1IU58</accession>
<organism evidence="8 9">
    <name type="scientific">Nocardioides terrae</name>
    <dbReference type="NCBI Taxonomy" id="574651"/>
    <lineage>
        <taxon>Bacteria</taxon>
        <taxon>Bacillati</taxon>
        <taxon>Actinomycetota</taxon>
        <taxon>Actinomycetes</taxon>
        <taxon>Propionibacteriales</taxon>
        <taxon>Nocardioidaceae</taxon>
        <taxon>Nocardioides</taxon>
    </lineage>
</organism>
<dbReference type="InterPro" id="IPR013325">
    <property type="entry name" value="RNA_pol_sigma_r2"/>
</dbReference>
<keyword evidence="9" id="KW-1185">Reference proteome</keyword>
<dbReference type="Pfam" id="PF04542">
    <property type="entry name" value="Sigma70_r2"/>
    <property type="match status" value="1"/>
</dbReference>
<evidence type="ECO:0000256" key="4">
    <source>
        <dbReference type="ARBA" id="ARBA00023125"/>
    </source>
</evidence>
<evidence type="ECO:0000256" key="5">
    <source>
        <dbReference type="ARBA" id="ARBA00023163"/>
    </source>
</evidence>
<dbReference type="AlphaFoldDB" id="A0A1I1IU58"/>
<dbReference type="GO" id="GO:0016987">
    <property type="term" value="F:sigma factor activity"/>
    <property type="evidence" value="ECO:0007669"/>
    <property type="project" value="UniProtKB-KW"/>
</dbReference>
<dbReference type="InterPro" id="IPR036388">
    <property type="entry name" value="WH-like_DNA-bd_sf"/>
</dbReference>
<keyword evidence="5" id="KW-0804">Transcription</keyword>
<keyword evidence="4" id="KW-0238">DNA-binding</keyword>
<dbReference type="STRING" id="574651.SAMN04487968_10666"/>
<proteinExistence type="inferred from homology"/>
<dbReference type="OrthoDB" id="3692620at2"/>
<evidence type="ECO:0000256" key="1">
    <source>
        <dbReference type="ARBA" id="ARBA00010641"/>
    </source>
</evidence>
<dbReference type="PANTHER" id="PTHR43133">
    <property type="entry name" value="RNA POLYMERASE ECF-TYPE SIGMA FACTO"/>
    <property type="match status" value="1"/>
</dbReference>
<name>A0A1I1IU58_9ACTN</name>
<dbReference type="EMBL" id="FOLB01000006">
    <property type="protein sequence ID" value="SFC39451.1"/>
    <property type="molecule type" value="Genomic_DNA"/>
</dbReference>
<dbReference type="RefSeq" id="WP_091123335.1">
    <property type="nucleotide sequence ID" value="NZ_FOLB01000006.1"/>
</dbReference>
<evidence type="ECO:0000256" key="3">
    <source>
        <dbReference type="ARBA" id="ARBA00023082"/>
    </source>
</evidence>
<dbReference type="Pfam" id="PF08281">
    <property type="entry name" value="Sigma70_r4_2"/>
    <property type="match status" value="1"/>
</dbReference>
<dbReference type="InterPro" id="IPR014284">
    <property type="entry name" value="RNA_pol_sigma-70_dom"/>
</dbReference>
<comment type="similarity">
    <text evidence="1">Belongs to the sigma-70 factor family. ECF subfamily.</text>
</comment>
<evidence type="ECO:0000259" key="7">
    <source>
        <dbReference type="Pfam" id="PF08281"/>
    </source>
</evidence>
<protein>
    <submittedName>
        <fullName evidence="8">RNA polymerase sigma-70 factor, sigma-E family</fullName>
    </submittedName>
</protein>
<dbReference type="Proteomes" id="UP000198832">
    <property type="component" value="Unassembled WGS sequence"/>
</dbReference>
<feature type="domain" description="RNA polymerase sigma-70 region 2" evidence="6">
    <location>
        <begin position="19"/>
        <end position="81"/>
    </location>
</feature>
<evidence type="ECO:0000313" key="9">
    <source>
        <dbReference type="Proteomes" id="UP000198832"/>
    </source>
</evidence>
<dbReference type="SUPFAM" id="SSF88946">
    <property type="entry name" value="Sigma2 domain of RNA polymerase sigma factors"/>
    <property type="match status" value="1"/>
</dbReference>
<evidence type="ECO:0000313" key="8">
    <source>
        <dbReference type="EMBL" id="SFC39451.1"/>
    </source>
</evidence>
<dbReference type="CDD" id="cd06171">
    <property type="entry name" value="Sigma70_r4"/>
    <property type="match status" value="1"/>
</dbReference>
<dbReference type="NCBIfam" id="TIGR02937">
    <property type="entry name" value="sigma70-ECF"/>
    <property type="match status" value="1"/>
</dbReference>
<feature type="domain" description="RNA polymerase sigma factor 70 region 4 type 2" evidence="7">
    <location>
        <begin position="103"/>
        <end position="154"/>
    </location>
</feature>
<dbReference type="NCBIfam" id="TIGR02983">
    <property type="entry name" value="SigE-fam_strep"/>
    <property type="match status" value="1"/>
</dbReference>
<keyword evidence="3" id="KW-0731">Sigma factor</keyword>
<dbReference type="InterPro" id="IPR013249">
    <property type="entry name" value="RNA_pol_sigma70_r4_t2"/>
</dbReference>
<dbReference type="Gene3D" id="1.10.1740.10">
    <property type="match status" value="1"/>
</dbReference>